<name>A0A9Q1JWJ4_9CARY</name>
<organism evidence="1 2">
    <name type="scientific">Carnegiea gigantea</name>
    <dbReference type="NCBI Taxonomy" id="171969"/>
    <lineage>
        <taxon>Eukaryota</taxon>
        <taxon>Viridiplantae</taxon>
        <taxon>Streptophyta</taxon>
        <taxon>Embryophyta</taxon>
        <taxon>Tracheophyta</taxon>
        <taxon>Spermatophyta</taxon>
        <taxon>Magnoliopsida</taxon>
        <taxon>eudicotyledons</taxon>
        <taxon>Gunneridae</taxon>
        <taxon>Pentapetalae</taxon>
        <taxon>Caryophyllales</taxon>
        <taxon>Cactineae</taxon>
        <taxon>Cactaceae</taxon>
        <taxon>Cactoideae</taxon>
        <taxon>Echinocereeae</taxon>
        <taxon>Carnegiea</taxon>
    </lineage>
</organism>
<gene>
    <name evidence="1" type="ORF">Cgig2_009997</name>
</gene>
<accession>A0A9Q1JWJ4</accession>
<dbReference type="InterPro" id="IPR043459">
    <property type="entry name" value="NFD6/NOXY2-like"/>
</dbReference>
<dbReference type="OrthoDB" id="669248at2759"/>
<keyword evidence="2" id="KW-1185">Reference proteome</keyword>
<comment type="caution">
    <text evidence="1">The sequence shown here is derived from an EMBL/GenBank/DDBJ whole genome shotgun (WGS) entry which is preliminary data.</text>
</comment>
<dbReference type="PANTHER" id="PTHR33156:SF43">
    <property type="entry name" value="OS02G0273900 PROTEIN"/>
    <property type="match status" value="1"/>
</dbReference>
<dbReference type="AlphaFoldDB" id="A0A9Q1JWJ4"/>
<sequence>MSTIRVVSRLSTLRCKFKSNSSVVNLFKSTFSSQASASPNRIPRISNSRLPVETSCLLAMFPLHNAIASAKLQSLLSVDSQSWCLVPQEYEMDPQKDYICADGSHKKSGKRTNFGGSLLALMDMILGRVTESSGLASPQARLIQALFDIGDLQSELEPDYV</sequence>
<dbReference type="Proteomes" id="UP001153076">
    <property type="component" value="Unassembled WGS sequence"/>
</dbReference>
<reference evidence="1" key="1">
    <citation type="submission" date="2022-04" db="EMBL/GenBank/DDBJ databases">
        <title>Carnegiea gigantea Genome sequencing and assembly v2.</title>
        <authorList>
            <person name="Copetti D."/>
            <person name="Sanderson M.J."/>
            <person name="Burquez A."/>
            <person name="Wojciechowski M.F."/>
        </authorList>
    </citation>
    <scope>NUCLEOTIDE SEQUENCE</scope>
    <source>
        <strain evidence="1">SGP5-SGP5p</strain>
        <tissue evidence="1">Aerial part</tissue>
    </source>
</reference>
<evidence type="ECO:0000313" key="2">
    <source>
        <dbReference type="Proteomes" id="UP001153076"/>
    </source>
</evidence>
<proteinExistence type="predicted"/>
<dbReference type="EMBL" id="JAKOGI010000609">
    <property type="protein sequence ID" value="KAJ8432395.1"/>
    <property type="molecule type" value="Genomic_DNA"/>
</dbReference>
<evidence type="ECO:0000313" key="1">
    <source>
        <dbReference type="EMBL" id="KAJ8432395.1"/>
    </source>
</evidence>
<protein>
    <submittedName>
        <fullName evidence="1">Uncharacterized protein</fullName>
    </submittedName>
</protein>
<dbReference type="PANTHER" id="PTHR33156">
    <property type="entry name" value="OS02G0230000 PROTEIN"/>
    <property type="match status" value="1"/>
</dbReference>